<dbReference type="WBParaSite" id="ALUE_0000076401-mRNA-1">
    <property type="protein sequence ID" value="ALUE_0000076401-mRNA-1"/>
    <property type="gene ID" value="ALUE_0000076401"/>
</dbReference>
<dbReference type="AlphaFoldDB" id="A0A0M3HGW9"/>
<evidence type="ECO:0000313" key="2">
    <source>
        <dbReference type="WBParaSite" id="ALUE_0000076401-mRNA-1"/>
    </source>
</evidence>
<evidence type="ECO:0000313" key="1">
    <source>
        <dbReference type="Proteomes" id="UP000036681"/>
    </source>
</evidence>
<name>A0A0M3HGW9_ASCLU</name>
<dbReference type="Proteomes" id="UP000036681">
    <property type="component" value="Unplaced"/>
</dbReference>
<reference evidence="2" key="1">
    <citation type="submission" date="2017-02" db="UniProtKB">
        <authorList>
            <consortium name="WormBaseParasite"/>
        </authorList>
    </citation>
    <scope>IDENTIFICATION</scope>
</reference>
<protein>
    <submittedName>
        <fullName evidence="2">Flavin reductase</fullName>
    </submittedName>
</protein>
<accession>A0A0M3HGW9</accession>
<organism evidence="1 2">
    <name type="scientific">Ascaris lumbricoides</name>
    <name type="common">Giant roundworm</name>
    <dbReference type="NCBI Taxonomy" id="6252"/>
    <lineage>
        <taxon>Eukaryota</taxon>
        <taxon>Metazoa</taxon>
        <taxon>Ecdysozoa</taxon>
        <taxon>Nematoda</taxon>
        <taxon>Chromadorea</taxon>
        <taxon>Rhabditida</taxon>
        <taxon>Spirurina</taxon>
        <taxon>Ascaridomorpha</taxon>
        <taxon>Ascaridoidea</taxon>
        <taxon>Ascarididae</taxon>
        <taxon>Ascaris</taxon>
    </lineage>
</organism>
<sequence length="106" mass="11171">MSLIADDMFDKVRGTIPVLLASTAENGRNGASSLIGDDPYDTFGASLACWFSDERPLTSISLSTLERPRSSSTLVNGSASGDNAPLSRDWATGYEAAEMSLILVPA</sequence>
<keyword evidence="1" id="KW-1185">Reference proteome</keyword>
<proteinExistence type="predicted"/>